<dbReference type="EMBL" id="SDIL01000132">
    <property type="protein sequence ID" value="RXK35540.1"/>
    <property type="molecule type" value="Genomic_DNA"/>
</dbReference>
<feature type="compositionally biased region" description="Polar residues" evidence="1">
    <location>
        <begin position="126"/>
        <end position="146"/>
    </location>
</feature>
<sequence length="605" mass="66171">MVKERAYSRRELESLRRADLQQLYKIHGLKGANQKSDVLLESLLEYFTSTKFLNTAPPAQSRHAQRLKSIPPQGVRMGTGRIEDPQMRKVAPIPRRSPSKKDTELGNSSSTLTGGGNGSSMVLPPTQETPSGAQSLNSSTNSQHRASASSQPYSSLSVQVKVLSKRLDVLESRAFPHRAEIDQLREQLRLLDGSVATGSGVTIERVEQLLKERDEMWEARLQAVEIRWAARLRSLAEQFNHVGEEDDTSQGKLPQFILTEDTPTTLSHLGKRPTTTDDNSEGVVREEEESSESASPRKRARLDQDVVSTSVDGVFRIPKTPVTSRPIPQLPSTPPFNPSLSQEPRTPSPTHQGHLPDNSKTPSAFGPDFFADLPHIAQTPDRRGATELSYPLFATTPRPGEPRSPTLDAPPSASRRRTNYGELTMLTPGRLRRGDSAPRAVSQAHMDLSTITEATEEPFLTSVIRARTISAEPMPADLLGPILSRDHRSKDSIMTPPALSPSPSIADSHFAPVTLPPTQRSGATVPSARTRGGSSPAREYMEVALRGLMNPQDSPSALATPGHRTMLGTERYRDSRFGDVPMAEWASPGMDVLSTPGSGPFRREG</sequence>
<evidence type="ECO:0000256" key="1">
    <source>
        <dbReference type="SAM" id="MobiDB-lite"/>
    </source>
</evidence>
<gene>
    <name evidence="2" type="ORF">M231_07219</name>
</gene>
<evidence type="ECO:0000313" key="2">
    <source>
        <dbReference type="EMBL" id="RXK35540.1"/>
    </source>
</evidence>
<feature type="region of interest" description="Disordered" evidence="1">
    <location>
        <begin position="515"/>
        <end position="536"/>
    </location>
</feature>
<feature type="region of interest" description="Disordered" evidence="1">
    <location>
        <begin position="57"/>
        <end position="154"/>
    </location>
</feature>
<evidence type="ECO:0000313" key="3">
    <source>
        <dbReference type="Proteomes" id="UP000289152"/>
    </source>
</evidence>
<feature type="compositionally biased region" description="Pro residues" evidence="1">
    <location>
        <begin position="328"/>
        <end position="337"/>
    </location>
</feature>
<feature type="region of interest" description="Disordered" evidence="1">
    <location>
        <begin position="394"/>
        <end position="416"/>
    </location>
</feature>
<organism evidence="2 3">
    <name type="scientific">Tremella mesenterica</name>
    <name type="common">Jelly fungus</name>
    <dbReference type="NCBI Taxonomy" id="5217"/>
    <lineage>
        <taxon>Eukaryota</taxon>
        <taxon>Fungi</taxon>
        <taxon>Dikarya</taxon>
        <taxon>Basidiomycota</taxon>
        <taxon>Agaricomycotina</taxon>
        <taxon>Tremellomycetes</taxon>
        <taxon>Tremellales</taxon>
        <taxon>Tremellaceae</taxon>
        <taxon>Tremella</taxon>
    </lineage>
</organism>
<protein>
    <submittedName>
        <fullName evidence="2">Uncharacterized protein</fullName>
    </submittedName>
</protein>
<feature type="region of interest" description="Disordered" evidence="1">
    <location>
        <begin position="317"/>
        <end position="374"/>
    </location>
</feature>
<accession>A0A4V1M340</accession>
<feature type="compositionally biased region" description="Polar residues" evidence="1">
    <location>
        <begin position="338"/>
        <end position="351"/>
    </location>
</feature>
<keyword evidence="3" id="KW-1185">Reference proteome</keyword>
<dbReference type="Proteomes" id="UP000289152">
    <property type="component" value="Unassembled WGS sequence"/>
</dbReference>
<comment type="caution">
    <text evidence="2">The sequence shown here is derived from an EMBL/GenBank/DDBJ whole genome shotgun (WGS) entry which is preliminary data.</text>
</comment>
<dbReference type="InParanoid" id="A0A4V1M340"/>
<proteinExistence type="predicted"/>
<dbReference type="STRING" id="5217.A0A4V1M340"/>
<feature type="region of interest" description="Disordered" evidence="1">
    <location>
        <begin position="261"/>
        <end position="305"/>
    </location>
</feature>
<name>A0A4V1M340_TREME</name>
<reference evidence="2 3" key="1">
    <citation type="submission" date="2016-06" db="EMBL/GenBank/DDBJ databases">
        <title>Evolution of pathogenesis and genome organization in the Tremellales.</title>
        <authorList>
            <person name="Cuomo C."/>
            <person name="Litvintseva A."/>
            <person name="Heitman J."/>
            <person name="Chen Y."/>
            <person name="Sun S."/>
            <person name="Springer D."/>
            <person name="Dromer F."/>
            <person name="Young S."/>
            <person name="Zeng Q."/>
            <person name="Chapman S."/>
            <person name="Gujja S."/>
            <person name="Saif S."/>
            <person name="Birren B."/>
        </authorList>
    </citation>
    <scope>NUCLEOTIDE SEQUENCE [LARGE SCALE GENOMIC DNA]</scope>
    <source>
        <strain evidence="2 3">ATCC 28783</strain>
    </source>
</reference>
<dbReference type="OrthoDB" id="2574359at2759"/>
<dbReference type="AlphaFoldDB" id="A0A4V1M340"/>
<dbReference type="VEuPathDB" id="FungiDB:TREMEDRAFT_58877"/>